<reference evidence="1" key="1">
    <citation type="submission" date="2022-03" db="EMBL/GenBank/DDBJ databases">
        <authorList>
            <person name="Ragab S."/>
            <person name="Abdelmoteleb M."/>
            <person name="El-Shibiny A."/>
        </authorList>
    </citation>
    <scope>NUCLEOTIDE SEQUENCE</scope>
</reference>
<evidence type="ECO:0000313" key="1">
    <source>
        <dbReference type="EMBL" id="UPU16128.1"/>
    </source>
</evidence>
<dbReference type="RefSeq" id="YP_010684582.1">
    <property type="nucleotide sequence ID" value="NC_071140.1"/>
</dbReference>
<dbReference type="GeneID" id="78058935"/>
<dbReference type="KEGG" id="vg:78058935"/>
<name>A0AAE9HEC2_9CAUD</name>
<dbReference type="EMBL" id="ON086804">
    <property type="protein sequence ID" value="UPU16128.1"/>
    <property type="molecule type" value="Genomic_DNA"/>
</dbReference>
<accession>A0AAE9HEC2</accession>
<protein>
    <submittedName>
        <fullName evidence="1">Uncharacterized protein</fullName>
    </submittedName>
</protein>
<sequence>MTQEIEIRFALPINIDEISQAEIIVGYVNRSYKNSYDFVRTGKNAGVHIHMHKDKWVLFGSLLGAHAHLETQITRHIARLDNIKEQWYKVVDGIIA</sequence>
<dbReference type="Proteomes" id="UP000830967">
    <property type="component" value="Segment"/>
</dbReference>
<evidence type="ECO:0000313" key="2">
    <source>
        <dbReference type="Proteomes" id="UP000830967"/>
    </source>
</evidence>
<organism evidence="1 2">
    <name type="scientific">Escherichia phage ZCEC13</name>
    <dbReference type="NCBI Taxonomy" id="2935866"/>
    <lineage>
        <taxon>Viruses</taxon>
        <taxon>Duplodnaviria</taxon>
        <taxon>Heunggongvirae</taxon>
        <taxon>Uroviricota</taxon>
        <taxon>Caudoviricetes</taxon>
        <taxon>Jameshumphriesvirinae</taxon>
        <taxon>Zewailvirus</taxon>
        <taxon>Zewailvirus ZCEC13</taxon>
    </lineage>
</organism>
<keyword evidence="2" id="KW-1185">Reference proteome</keyword>
<proteinExistence type="predicted"/>